<organism evidence="1 2">
    <name type="scientific">Natronomonas aquatica</name>
    <dbReference type="NCBI Taxonomy" id="2841590"/>
    <lineage>
        <taxon>Archaea</taxon>
        <taxon>Methanobacteriati</taxon>
        <taxon>Methanobacteriota</taxon>
        <taxon>Stenosarchaea group</taxon>
        <taxon>Halobacteria</taxon>
        <taxon>Halobacteriales</taxon>
        <taxon>Natronomonadaceae</taxon>
        <taxon>Natronomonas</taxon>
    </lineage>
</organism>
<dbReference type="EMBL" id="JAHLKM010000016">
    <property type="protein sequence ID" value="MCQ4334032.1"/>
    <property type="molecule type" value="Genomic_DNA"/>
</dbReference>
<evidence type="ECO:0000313" key="2">
    <source>
        <dbReference type="Proteomes" id="UP001139494"/>
    </source>
</evidence>
<gene>
    <name evidence="1" type="ORF">KM295_11190</name>
</gene>
<proteinExistence type="predicted"/>
<sequence>MGDQIVACPRCGKHINFSIVELTADRKVAFVQKNEITEDGDWAVHRTECPEGHPFWYATEEIDPLTV</sequence>
<name>A0A9R1CUJ4_9EURY</name>
<dbReference type="Pfam" id="PF23454">
    <property type="entry name" value="Zn_ribbon_Brz"/>
    <property type="match status" value="1"/>
</dbReference>
<comment type="caution">
    <text evidence="1">The sequence shown here is derived from an EMBL/GenBank/DDBJ whole genome shotgun (WGS) entry which is preliminary data.</text>
</comment>
<dbReference type="AlphaFoldDB" id="A0A9R1CUJ4"/>
<protein>
    <submittedName>
        <fullName evidence="1">Uncharacterized protein</fullName>
    </submittedName>
</protein>
<keyword evidence="2" id="KW-1185">Reference proteome</keyword>
<accession>A0A9R1CUJ4</accession>
<dbReference type="InterPro" id="IPR053463">
    <property type="entry name" value="Brz_Regulator"/>
</dbReference>
<reference evidence="1" key="1">
    <citation type="journal article" date="2023" name="Front. Microbiol.">
        <title>Genomic-based phylogenetic and metabolic analyses of the genus Natronomonas, and description of Natronomonas aquatica sp. nov.</title>
        <authorList>
            <person name="Garcia-Roldan A."/>
            <person name="Duran-Viseras A."/>
            <person name="de la Haba R.R."/>
            <person name="Corral P."/>
            <person name="Sanchez-Porro C."/>
            <person name="Ventosa A."/>
        </authorList>
    </citation>
    <scope>NUCLEOTIDE SEQUENCE</scope>
    <source>
        <strain evidence="1">F2-12</strain>
    </source>
</reference>
<dbReference type="Proteomes" id="UP001139494">
    <property type="component" value="Unassembled WGS sequence"/>
</dbReference>
<dbReference type="RefSeq" id="WP_256030066.1">
    <property type="nucleotide sequence ID" value="NZ_JAHLKM010000016.1"/>
</dbReference>
<evidence type="ECO:0000313" key="1">
    <source>
        <dbReference type="EMBL" id="MCQ4334032.1"/>
    </source>
</evidence>